<comment type="catalytic activity">
    <reaction evidence="12">
        <text>tRNA(Cys) + L-cysteine + ATP = L-cysteinyl-tRNA(Cys) + AMP + diphosphate</text>
        <dbReference type="Rhea" id="RHEA:17773"/>
        <dbReference type="Rhea" id="RHEA-COMP:9661"/>
        <dbReference type="Rhea" id="RHEA-COMP:9679"/>
        <dbReference type="ChEBI" id="CHEBI:30616"/>
        <dbReference type="ChEBI" id="CHEBI:33019"/>
        <dbReference type="ChEBI" id="CHEBI:35235"/>
        <dbReference type="ChEBI" id="CHEBI:78442"/>
        <dbReference type="ChEBI" id="CHEBI:78517"/>
        <dbReference type="ChEBI" id="CHEBI:456215"/>
        <dbReference type="EC" id="6.1.1.16"/>
    </reaction>
</comment>
<dbReference type="GO" id="GO:0008270">
    <property type="term" value="F:zinc ion binding"/>
    <property type="evidence" value="ECO:0007669"/>
    <property type="project" value="UniProtKB-UniRule"/>
</dbReference>
<dbReference type="Proteomes" id="UP000184076">
    <property type="component" value="Unassembled WGS sequence"/>
</dbReference>
<comment type="subcellular location">
    <subcellularLocation>
        <location evidence="1 12">Cytoplasm</location>
    </subcellularLocation>
</comment>
<dbReference type="GO" id="GO:0005524">
    <property type="term" value="F:ATP binding"/>
    <property type="evidence" value="ECO:0007669"/>
    <property type="project" value="UniProtKB-UniRule"/>
</dbReference>
<evidence type="ECO:0000256" key="5">
    <source>
        <dbReference type="ARBA" id="ARBA00022598"/>
    </source>
</evidence>
<feature type="short sequence motif" description="'KMSKS' region" evidence="12">
    <location>
        <begin position="266"/>
        <end position="270"/>
    </location>
</feature>
<comment type="subunit">
    <text evidence="3 12">Monomer.</text>
</comment>
<accession>A0A1M5BCH6</accession>
<dbReference type="InterPro" id="IPR001943">
    <property type="entry name" value="UVR_dom"/>
</dbReference>
<feature type="binding site" evidence="12">
    <location>
        <position position="269"/>
    </location>
    <ligand>
        <name>ATP</name>
        <dbReference type="ChEBI" id="CHEBI:30616"/>
    </ligand>
</feature>
<organism evidence="15 16">
    <name type="scientific">Desulfacinum infernum DSM 9756</name>
    <dbReference type="NCBI Taxonomy" id="1121391"/>
    <lineage>
        <taxon>Bacteria</taxon>
        <taxon>Pseudomonadati</taxon>
        <taxon>Thermodesulfobacteriota</taxon>
        <taxon>Syntrophobacteria</taxon>
        <taxon>Syntrophobacterales</taxon>
        <taxon>Syntrophobacteraceae</taxon>
        <taxon>Desulfacinum</taxon>
    </lineage>
</organism>
<evidence type="ECO:0000259" key="14">
    <source>
        <dbReference type="PROSITE" id="PS50151"/>
    </source>
</evidence>
<sequence length="494" mass="56460">MTLTVYNTLTKKKEAFQPLEPGKVRLYVCGVTVYDLCHVGHARSAIVFDVIYRYLKYRGYDVTYVRNFTDIDDKIIKRANEEGTDYRTIADRYIAAFYEDMDALDVLRPDLEPLATENISQMIEIIRRLEEKGIAYQAGSDVYFSVEKFPEYGKLSGRSLDDMMAGARVEVDPNKKNPLDFVLWKGSKPGEPAWDSPWGPGRPGWHIECSAMGSRFLGPTFDLHGGGKDLIFPHHENEIAQSEAAFGVPFVRYWIHNGFVNINNEKMSKSLGNFFTIRDILKSVHPETLRLFVISKHYRSPVDFSDEALAEAERALERLYATLEEVEKRVPDAPEEGSVHEKALMAQDKELFEKIQSLPDQFREAMDNDFNTAQAIGHLFEVQRALQRFLDSFGRKKLKGPAAALARMGAETVKGHAGVLGLLTRPPEAFFRELRRLKVREKGLSEAQVEELIEKRNQARKAKDFEEADRIRDQLTDMGVQLEDTPEGTRWKIR</sequence>
<dbReference type="OrthoDB" id="9815130at2"/>
<dbReference type="GO" id="GO:0005829">
    <property type="term" value="C:cytosol"/>
    <property type="evidence" value="ECO:0007669"/>
    <property type="project" value="TreeGrafter"/>
</dbReference>
<feature type="binding site" evidence="12">
    <location>
        <position position="238"/>
    </location>
    <ligand>
        <name>Zn(2+)</name>
        <dbReference type="ChEBI" id="CHEBI:29105"/>
    </ligand>
</feature>
<comment type="cofactor">
    <cofactor evidence="12">
        <name>Zn(2+)</name>
        <dbReference type="ChEBI" id="CHEBI:29105"/>
    </cofactor>
    <text evidence="12">Binds 1 zinc ion per subunit.</text>
</comment>
<evidence type="ECO:0000256" key="3">
    <source>
        <dbReference type="ARBA" id="ARBA00011245"/>
    </source>
</evidence>
<dbReference type="CDD" id="cd00672">
    <property type="entry name" value="CysRS_core"/>
    <property type="match status" value="1"/>
</dbReference>
<dbReference type="PANTHER" id="PTHR10890:SF3">
    <property type="entry name" value="CYSTEINE--TRNA LIGASE, CYTOPLASMIC"/>
    <property type="match status" value="1"/>
</dbReference>
<evidence type="ECO:0000256" key="7">
    <source>
        <dbReference type="ARBA" id="ARBA00022741"/>
    </source>
</evidence>
<keyword evidence="10 12" id="KW-0648">Protein biosynthesis</keyword>
<dbReference type="InterPro" id="IPR015273">
    <property type="entry name" value="Cys-tRNA-synt_Ia_DALR"/>
</dbReference>
<dbReference type="PRINTS" id="PR00983">
    <property type="entry name" value="TRNASYNTHCYS"/>
</dbReference>
<gene>
    <name evidence="12" type="primary">cysS</name>
    <name evidence="15" type="ORF">SAMN02745206_01897</name>
</gene>
<dbReference type="SUPFAM" id="SSF52374">
    <property type="entry name" value="Nucleotidylyl transferase"/>
    <property type="match status" value="1"/>
</dbReference>
<dbReference type="InterPro" id="IPR014729">
    <property type="entry name" value="Rossmann-like_a/b/a_fold"/>
</dbReference>
<keyword evidence="6 12" id="KW-0479">Metal-binding</keyword>
<keyword evidence="8 12" id="KW-0862">Zinc</keyword>
<dbReference type="Gene3D" id="1.20.120.1910">
    <property type="entry name" value="Cysteine-tRNA ligase, C-terminal anti-codon recognition domain"/>
    <property type="match status" value="1"/>
</dbReference>
<evidence type="ECO:0000256" key="1">
    <source>
        <dbReference type="ARBA" id="ARBA00004496"/>
    </source>
</evidence>
<evidence type="ECO:0000256" key="6">
    <source>
        <dbReference type="ARBA" id="ARBA00022723"/>
    </source>
</evidence>
<keyword evidence="9 12" id="KW-0067">ATP-binding</keyword>
<comment type="similarity">
    <text evidence="2 12">Belongs to the class-I aminoacyl-tRNA synthetase family.</text>
</comment>
<feature type="binding site" evidence="12">
    <location>
        <position position="209"/>
    </location>
    <ligand>
        <name>Zn(2+)</name>
        <dbReference type="ChEBI" id="CHEBI:29105"/>
    </ligand>
</feature>
<dbReference type="SUPFAM" id="SSF47323">
    <property type="entry name" value="Anticodon-binding domain of a subclass of class I aminoacyl-tRNA synthetases"/>
    <property type="match status" value="1"/>
</dbReference>
<dbReference type="SMART" id="SM00840">
    <property type="entry name" value="DALR_2"/>
    <property type="match status" value="1"/>
</dbReference>
<dbReference type="InterPro" id="IPR015803">
    <property type="entry name" value="Cys-tRNA-ligase"/>
</dbReference>
<evidence type="ECO:0000256" key="2">
    <source>
        <dbReference type="ARBA" id="ARBA00005594"/>
    </source>
</evidence>
<protein>
    <recommendedName>
        <fullName evidence="12">Cysteine--tRNA ligase</fullName>
        <ecNumber evidence="12">6.1.1.16</ecNumber>
    </recommendedName>
    <alternativeName>
        <fullName evidence="12">Cysteinyl-tRNA synthetase</fullName>
        <shortName evidence="12">CysRS</shortName>
    </alternativeName>
</protein>
<feature type="short sequence motif" description="'HIGH' region" evidence="12">
    <location>
        <begin position="31"/>
        <end position="41"/>
    </location>
</feature>
<dbReference type="AlphaFoldDB" id="A0A1M5BCH6"/>
<keyword evidence="5 12" id="KW-0436">Ligase</keyword>
<feature type="binding site" evidence="12">
    <location>
        <position position="29"/>
    </location>
    <ligand>
        <name>Zn(2+)</name>
        <dbReference type="ChEBI" id="CHEBI:29105"/>
    </ligand>
</feature>
<keyword evidence="7 12" id="KW-0547">Nucleotide-binding</keyword>
<feature type="binding site" evidence="12">
    <location>
        <position position="234"/>
    </location>
    <ligand>
        <name>Zn(2+)</name>
        <dbReference type="ChEBI" id="CHEBI:29105"/>
    </ligand>
</feature>
<evidence type="ECO:0000256" key="10">
    <source>
        <dbReference type="ARBA" id="ARBA00022917"/>
    </source>
</evidence>
<dbReference type="InterPro" id="IPR024909">
    <property type="entry name" value="Cys-tRNA/MSH_ligase"/>
</dbReference>
<keyword evidence="13" id="KW-0175">Coiled coil</keyword>
<evidence type="ECO:0000256" key="9">
    <source>
        <dbReference type="ARBA" id="ARBA00022840"/>
    </source>
</evidence>
<evidence type="ECO:0000313" key="16">
    <source>
        <dbReference type="Proteomes" id="UP000184076"/>
    </source>
</evidence>
<dbReference type="HAMAP" id="MF_00041">
    <property type="entry name" value="Cys_tRNA_synth"/>
    <property type="match status" value="1"/>
</dbReference>
<dbReference type="CDD" id="cd07963">
    <property type="entry name" value="Anticodon_Ia_Cys"/>
    <property type="match status" value="1"/>
</dbReference>
<feature type="domain" description="UVR" evidence="14">
    <location>
        <begin position="446"/>
        <end position="481"/>
    </location>
</feature>
<dbReference type="STRING" id="1121391.SAMN02745206_01897"/>
<reference evidence="16" key="1">
    <citation type="submission" date="2016-11" db="EMBL/GenBank/DDBJ databases">
        <authorList>
            <person name="Varghese N."/>
            <person name="Submissions S."/>
        </authorList>
    </citation>
    <scope>NUCLEOTIDE SEQUENCE [LARGE SCALE GENOMIC DNA]</scope>
    <source>
        <strain evidence="16">DSM 9756</strain>
    </source>
</reference>
<dbReference type="InterPro" id="IPR056411">
    <property type="entry name" value="CysS_C"/>
</dbReference>
<evidence type="ECO:0000313" key="15">
    <source>
        <dbReference type="EMBL" id="SHF40214.1"/>
    </source>
</evidence>
<dbReference type="PROSITE" id="PS50151">
    <property type="entry name" value="UVR"/>
    <property type="match status" value="1"/>
</dbReference>
<proteinExistence type="inferred from homology"/>
<dbReference type="EC" id="6.1.1.16" evidence="12"/>
<dbReference type="FunFam" id="3.40.50.620:FF:000009">
    <property type="entry name" value="Cysteine--tRNA ligase"/>
    <property type="match status" value="1"/>
</dbReference>
<evidence type="ECO:0000256" key="12">
    <source>
        <dbReference type="HAMAP-Rule" id="MF_00041"/>
    </source>
</evidence>
<dbReference type="Pfam" id="PF09190">
    <property type="entry name" value="DALR_2"/>
    <property type="match status" value="1"/>
</dbReference>
<dbReference type="PANTHER" id="PTHR10890">
    <property type="entry name" value="CYSTEINYL-TRNA SYNTHETASE"/>
    <property type="match status" value="1"/>
</dbReference>
<evidence type="ECO:0000256" key="8">
    <source>
        <dbReference type="ARBA" id="ARBA00022833"/>
    </source>
</evidence>
<keyword evidence="11 12" id="KW-0030">Aminoacyl-tRNA synthetase</keyword>
<dbReference type="NCBIfam" id="TIGR00435">
    <property type="entry name" value="cysS"/>
    <property type="match status" value="1"/>
</dbReference>
<keyword evidence="16" id="KW-1185">Reference proteome</keyword>
<dbReference type="Pfam" id="PF23493">
    <property type="entry name" value="CysS_C"/>
    <property type="match status" value="1"/>
</dbReference>
<evidence type="ECO:0000256" key="11">
    <source>
        <dbReference type="ARBA" id="ARBA00023146"/>
    </source>
</evidence>
<dbReference type="GO" id="GO:0004817">
    <property type="term" value="F:cysteine-tRNA ligase activity"/>
    <property type="evidence" value="ECO:0007669"/>
    <property type="project" value="UniProtKB-UniRule"/>
</dbReference>
<dbReference type="Pfam" id="PF01406">
    <property type="entry name" value="tRNA-synt_1e"/>
    <property type="match status" value="1"/>
</dbReference>
<dbReference type="GO" id="GO:0006423">
    <property type="term" value="P:cysteinyl-tRNA aminoacylation"/>
    <property type="evidence" value="ECO:0007669"/>
    <property type="project" value="UniProtKB-UniRule"/>
</dbReference>
<dbReference type="InterPro" id="IPR009080">
    <property type="entry name" value="tRNAsynth_Ia_anticodon-bd"/>
</dbReference>
<keyword evidence="4 12" id="KW-0963">Cytoplasm</keyword>
<dbReference type="EMBL" id="FQVB01000017">
    <property type="protein sequence ID" value="SHF40214.1"/>
    <property type="molecule type" value="Genomic_DNA"/>
</dbReference>
<feature type="coiled-coil region" evidence="13">
    <location>
        <begin position="302"/>
        <end position="329"/>
    </location>
</feature>
<name>A0A1M5BCH6_9BACT</name>
<dbReference type="Gene3D" id="3.40.50.620">
    <property type="entry name" value="HUPs"/>
    <property type="match status" value="1"/>
</dbReference>
<evidence type="ECO:0000256" key="13">
    <source>
        <dbReference type="SAM" id="Coils"/>
    </source>
</evidence>
<dbReference type="RefSeq" id="WP_073038751.1">
    <property type="nucleotide sequence ID" value="NZ_FQVB01000017.1"/>
</dbReference>
<dbReference type="InterPro" id="IPR032678">
    <property type="entry name" value="tRNA-synt_1_cat_dom"/>
</dbReference>
<evidence type="ECO:0000256" key="4">
    <source>
        <dbReference type="ARBA" id="ARBA00022490"/>
    </source>
</evidence>